<comment type="caution">
    <text evidence="1">The sequence shown here is derived from an EMBL/GenBank/DDBJ whole genome shotgun (WGS) entry which is preliminary data.</text>
</comment>
<gene>
    <name evidence="1" type="ORF">S01H1_79592</name>
</gene>
<reference evidence="1" key="1">
    <citation type="journal article" date="2014" name="Front. Microbiol.">
        <title>High frequency of phylogenetically diverse reductive dehalogenase-homologous genes in deep subseafloor sedimentary metagenomes.</title>
        <authorList>
            <person name="Kawai M."/>
            <person name="Futagami T."/>
            <person name="Toyoda A."/>
            <person name="Takaki Y."/>
            <person name="Nishi S."/>
            <person name="Hori S."/>
            <person name="Arai W."/>
            <person name="Tsubouchi T."/>
            <person name="Morono Y."/>
            <person name="Uchiyama I."/>
            <person name="Ito T."/>
            <person name="Fujiyama A."/>
            <person name="Inagaki F."/>
            <person name="Takami H."/>
        </authorList>
    </citation>
    <scope>NUCLEOTIDE SEQUENCE</scope>
    <source>
        <strain evidence="1">Expedition CK06-06</strain>
    </source>
</reference>
<protein>
    <submittedName>
        <fullName evidence="1">Uncharacterized protein</fullName>
    </submittedName>
</protein>
<sequence>SSIYKDEQAENVKLADIVFQNGKIIVDRMNPNLLNFLETSNHFKENPNRIVGKNIIFKKLDKAVSAKQSVDKIIIESQAVSACLALEWSELKGYARVLGVNVDRSADEIKHDMIRLAKIDSKKFMDGIGNPASTRKEAILDALDYKIIATVGRQVKWDIGENKGVIINAPIGRDVLEYFVEWTMTDKNGEEAFEEIEKRLDKMKAD</sequence>
<dbReference type="EMBL" id="BARS01053672">
    <property type="protein sequence ID" value="GAG52955.1"/>
    <property type="molecule type" value="Genomic_DNA"/>
</dbReference>
<accession>X0YAV2</accession>
<dbReference type="AlphaFoldDB" id="X0YAV2"/>
<organism evidence="1">
    <name type="scientific">marine sediment metagenome</name>
    <dbReference type="NCBI Taxonomy" id="412755"/>
    <lineage>
        <taxon>unclassified sequences</taxon>
        <taxon>metagenomes</taxon>
        <taxon>ecological metagenomes</taxon>
    </lineage>
</organism>
<proteinExistence type="predicted"/>
<evidence type="ECO:0000313" key="1">
    <source>
        <dbReference type="EMBL" id="GAG52955.1"/>
    </source>
</evidence>
<name>X0YAV2_9ZZZZ</name>
<feature type="non-terminal residue" evidence="1">
    <location>
        <position position="1"/>
    </location>
</feature>